<accession>A0A0Q9XEF9</accession>
<protein>
    <submittedName>
        <fullName evidence="1">Uncharacterized protein</fullName>
    </submittedName>
</protein>
<keyword evidence="2" id="KW-1185">Reference proteome</keyword>
<dbReference type="EMBL" id="CH933807">
    <property type="protein sequence ID" value="KRG02487.1"/>
    <property type="molecule type" value="Genomic_DNA"/>
</dbReference>
<proteinExistence type="predicted"/>
<dbReference type="KEGG" id="dmo:Dmoj_GI25698"/>
<evidence type="ECO:0000313" key="1">
    <source>
        <dbReference type="EMBL" id="KRG02487.1"/>
    </source>
</evidence>
<dbReference type="InParanoid" id="A0A0Q9XEF9"/>
<name>A0A0Q9XEF9_DROMO</name>
<dbReference type="AlphaFoldDB" id="A0A0Q9XEF9"/>
<reference evidence="1 2" key="1">
    <citation type="journal article" date="2007" name="Nature">
        <title>Evolution of genes and genomes on the Drosophila phylogeny.</title>
        <authorList>
            <consortium name="Drosophila 12 Genomes Consortium"/>
            <person name="Clark A.G."/>
            <person name="Eisen M.B."/>
            <person name="Smith D.R."/>
            <person name="Bergman C.M."/>
            <person name="Oliver B."/>
            <person name="Markow T.A."/>
            <person name="Kaufman T.C."/>
            <person name="Kellis M."/>
            <person name="Gelbart W."/>
            <person name="Iyer V.N."/>
            <person name="Pollard D.A."/>
            <person name="Sackton T.B."/>
            <person name="Larracuente A.M."/>
            <person name="Singh N.D."/>
            <person name="Abad J.P."/>
            <person name="Abt D.N."/>
            <person name="Adryan B."/>
            <person name="Aguade M."/>
            <person name="Akashi H."/>
            <person name="Anderson W.W."/>
            <person name="Aquadro C.F."/>
            <person name="Ardell D.H."/>
            <person name="Arguello R."/>
            <person name="Artieri C.G."/>
            <person name="Barbash D.A."/>
            <person name="Barker D."/>
            <person name="Barsanti P."/>
            <person name="Batterham P."/>
            <person name="Batzoglou S."/>
            <person name="Begun D."/>
            <person name="Bhutkar A."/>
            <person name="Blanco E."/>
            <person name="Bosak S.A."/>
            <person name="Bradley R.K."/>
            <person name="Brand A.D."/>
            <person name="Brent M.R."/>
            <person name="Brooks A.N."/>
            <person name="Brown R.H."/>
            <person name="Butlin R.K."/>
            <person name="Caggese C."/>
            <person name="Calvi B.R."/>
            <person name="Bernardo de Carvalho A."/>
            <person name="Caspi A."/>
            <person name="Castrezana S."/>
            <person name="Celniker S.E."/>
            <person name="Chang J.L."/>
            <person name="Chapple C."/>
            <person name="Chatterji S."/>
            <person name="Chinwalla A."/>
            <person name="Civetta A."/>
            <person name="Clifton S.W."/>
            <person name="Comeron J.M."/>
            <person name="Costello J.C."/>
            <person name="Coyne J.A."/>
            <person name="Daub J."/>
            <person name="David R.G."/>
            <person name="Delcher A.L."/>
            <person name="Delehaunty K."/>
            <person name="Do C.B."/>
            <person name="Ebling H."/>
            <person name="Edwards K."/>
            <person name="Eickbush T."/>
            <person name="Evans J.D."/>
            <person name="Filipski A."/>
            <person name="Findeiss S."/>
            <person name="Freyhult E."/>
            <person name="Fulton L."/>
            <person name="Fulton R."/>
            <person name="Garcia A.C."/>
            <person name="Gardiner A."/>
            <person name="Garfield D.A."/>
            <person name="Garvin B.E."/>
            <person name="Gibson G."/>
            <person name="Gilbert D."/>
            <person name="Gnerre S."/>
            <person name="Godfrey J."/>
            <person name="Good R."/>
            <person name="Gotea V."/>
            <person name="Gravely B."/>
            <person name="Greenberg A.J."/>
            <person name="Griffiths-Jones S."/>
            <person name="Gross S."/>
            <person name="Guigo R."/>
            <person name="Gustafson E.A."/>
            <person name="Haerty W."/>
            <person name="Hahn M.W."/>
            <person name="Halligan D.L."/>
            <person name="Halpern A.L."/>
            <person name="Halter G.M."/>
            <person name="Han M.V."/>
            <person name="Heger A."/>
            <person name="Hillier L."/>
            <person name="Hinrichs A.S."/>
            <person name="Holmes I."/>
            <person name="Hoskins R.A."/>
            <person name="Hubisz M.J."/>
            <person name="Hultmark D."/>
            <person name="Huntley M.A."/>
            <person name="Jaffe D.B."/>
            <person name="Jagadeeshan S."/>
            <person name="Jeck W.R."/>
            <person name="Johnson J."/>
            <person name="Jones C.D."/>
            <person name="Jordan W.C."/>
            <person name="Karpen G.H."/>
            <person name="Kataoka E."/>
            <person name="Keightley P.D."/>
            <person name="Kheradpour P."/>
            <person name="Kirkness E.F."/>
            <person name="Koerich L.B."/>
            <person name="Kristiansen K."/>
            <person name="Kudrna D."/>
            <person name="Kulathinal R.J."/>
            <person name="Kumar S."/>
            <person name="Kwok R."/>
            <person name="Lander E."/>
            <person name="Langley C.H."/>
            <person name="Lapoint R."/>
            <person name="Lazzaro B.P."/>
            <person name="Lee S.J."/>
            <person name="Levesque L."/>
            <person name="Li R."/>
            <person name="Lin C.F."/>
            <person name="Lin M.F."/>
            <person name="Lindblad-Toh K."/>
            <person name="Llopart A."/>
            <person name="Long M."/>
            <person name="Low L."/>
            <person name="Lozovsky E."/>
            <person name="Lu J."/>
            <person name="Luo M."/>
            <person name="Machado C.A."/>
            <person name="Makalowski W."/>
            <person name="Marzo M."/>
            <person name="Matsuda M."/>
            <person name="Matzkin L."/>
            <person name="McAllister B."/>
            <person name="McBride C.S."/>
            <person name="McKernan B."/>
            <person name="McKernan K."/>
            <person name="Mendez-Lago M."/>
            <person name="Minx P."/>
            <person name="Mollenhauer M.U."/>
            <person name="Montooth K."/>
            <person name="Mount S.M."/>
            <person name="Mu X."/>
            <person name="Myers E."/>
            <person name="Negre B."/>
            <person name="Newfeld S."/>
            <person name="Nielsen R."/>
            <person name="Noor M.A."/>
            <person name="O'Grady P."/>
            <person name="Pachter L."/>
            <person name="Papaceit M."/>
            <person name="Parisi M.J."/>
            <person name="Parisi M."/>
            <person name="Parts L."/>
            <person name="Pedersen J.S."/>
            <person name="Pesole G."/>
            <person name="Phillippy A.M."/>
            <person name="Ponting C.P."/>
            <person name="Pop M."/>
            <person name="Porcelli D."/>
            <person name="Powell J.R."/>
            <person name="Prohaska S."/>
            <person name="Pruitt K."/>
            <person name="Puig M."/>
            <person name="Quesneville H."/>
            <person name="Ram K.R."/>
            <person name="Rand D."/>
            <person name="Rasmussen M.D."/>
            <person name="Reed L.K."/>
            <person name="Reenan R."/>
            <person name="Reily A."/>
            <person name="Remington K.A."/>
            <person name="Rieger T.T."/>
            <person name="Ritchie M.G."/>
            <person name="Robin C."/>
            <person name="Rogers Y.H."/>
            <person name="Rohde C."/>
            <person name="Rozas J."/>
            <person name="Rubenfield M.J."/>
            <person name="Ruiz A."/>
            <person name="Russo S."/>
            <person name="Salzberg S.L."/>
            <person name="Sanchez-Gracia A."/>
            <person name="Saranga D.J."/>
            <person name="Sato H."/>
            <person name="Schaeffer S.W."/>
            <person name="Schatz M.C."/>
            <person name="Schlenke T."/>
            <person name="Schwartz R."/>
            <person name="Segarra C."/>
            <person name="Singh R.S."/>
            <person name="Sirot L."/>
            <person name="Sirota M."/>
            <person name="Sisneros N.B."/>
            <person name="Smith C.D."/>
            <person name="Smith T.F."/>
            <person name="Spieth J."/>
            <person name="Stage D.E."/>
            <person name="Stark A."/>
            <person name="Stephan W."/>
            <person name="Strausberg R.L."/>
            <person name="Strempel S."/>
            <person name="Sturgill D."/>
            <person name="Sutton G."/>
            <person name="Sutton G.G."/>
            <person name="Tao W."/>
            <person name="Teichmann S."/>
            <person name="Tobari Y.N."/>
            <person name="Tomimura Y."/>
            <person name="Tsolas J.M."/>
            <person name="Valente V.L."/>
            <person name="Venter E."/>
            <person name="Venter J.C."/>
            <person name="Vicario S."/>
            <person name="Vieira F.G."/>
            <person name="Vilella A.J."/>
            <person name="Villasante A."/>
            <person name="Walenz B."/>
            <person name="Wang J."/>
            <person name="Wasserman M."/>
            <person name="Watts T."/>
            <person name="Wilson D."/>
            <person name="Wilson R.K."/>
            <person name="Wing R.A."/>
            <person name="Wolfner M.F."/>
            <person name="Wong A."/>
            <person name="Wong G.K."/>
            <person name="Wu C.I."/>
            <person name="Wu G."/>
            <person name="Yamamoto D."/>
            <person name="Yang H.P."/>
            <person name="Yang S.P."/>
            <person name="Yorke J.A."/>
            <person name="Yoshida K."/>
            <person name="Zdobnov E."/>
            <person name="Zhang P."/>
            <person name="Zhang Y."/>
            <person name="Zimin A.V."/>
            <person name="Baldwin J."/>
            <person name="Abdouelleil A."/>
            <person name="Abdulkadir J."/>
            <person name="Abebe A."/>
            <person name="Abera B."/>
            <person name="Abreu J."/>
            <person name="Acer S.C."/>
            <person name="Aftuck L."/>
            <person name="Alexander A."/>
            <person name="An P."/>
            <person name="Anderson E."/>
            <person name="Anderson S."/>
            <person name="Arachi H."/>
            <person name="Azer M."/>
            <person name="Bachantsang P."/>
            <person name="Barry A."/>
            <person name="Bayul T."/>
            <person name="Berlin A."/>
            <person name="Bessette D."/>
            <person name="Bloom T."/>
            <person name="Blye J."/>
            <person name="Boguslavskiy L."/>
            <person name="Bonnet C."/>
            <person name="Boukhgalter B."/>
            <person name="Bourzgui I."/>
            <person name="Brown A."/>
            <person name="Cahill P."/>
            <person name="Channer S."/>
            <person name="Cheshatsang Y."/>
            <person name="Chuda L."/>
            <person name="Citroen M."/>
            <person name="Collymore A."/>
            <person name="Cooke P."/>
            <person name="Costello M."/>
            <person name="D'Aco K."/>
            <person name="Daza R."/>
            <person name="De Haan G."/>
            <person name="DeGray S."/>
            <person name="DeMaso C."/>
            <person name="Dhargay N."/>
            <person name="Dooley K."/>
            <person name="Dooley E."/>
            <person name="Doricent M."/>
            <person name="Dorje P."/>
            <person name="Dorjee K."/>
            <person name="Dupes A."/>
            <person name="Elong R."/>
            <person name="Falk J."/>
            <person name="Farina A."/>
            <person name="Faro S."/>
            <person name="Ferguson D."/>
            <person name="Fisher S."/>
            <person name="Foley C.D."/>
            <person name="Franke A."/>
            <person name="Friedrich D."/>
            <person name="Gadbois L."/>
            <person name="Gearin G."/>
            <person name="Gearin C.R."/>
            <person name="Giannoukos G."/>
            <person name="Goode T."/>
            <person name="Graham J."/>
            <person name="Grandbois E."/>
            <person name="Grewal S."/>
            <person name="Gyaltsen K."/>
            <person name="Hafez N."/>
            <person name="Hagos B."/>
            <person name="Hall J."/>
            <person name="Henson C."/>
            <person name="Hollinger A."/>
            <person name="Honan T."/>
            <person name="Huard M.D."/>
            <person name="Hughes L."/>
            <person name="Hurhula B."/>
            <person name="Husby M.E."/>
            <person name="Kamat A."/>
            <person name="Kanga B."/>
            <person name="Kashin S."/>
            <person name="Khazanovich D."/>
            <person name="Kisner P."/>
            <person name="Lance K."/>
            <person name="Lara M."/>
            <person name="Lee W."/>
            <person name="Lennon N."/>
            <person name="Letendre F."/>
            <person name="LeVine R."/>
            <person name="Lipovsky A."/>
            <person name="Liu X."/>
            <person name="Liu J."/>
            <person name="Liu S."/>
            <person name="Lokyitsang T."/>
            <person name="Lokyitsang Y."/>
            <person name="Lubonja R."/>
            <person name="Lui A."/>
            <person name="MacDonald P."/>
            <person name="Magnisalis V."/>
            <person name="Maru K."/>
            <person name="Matthews C."/>
            <person name="McCusker W."/>
            <person name="McDonough S."/>
            <person name="Mehta T."/>
            <person name="Meldrim J."/>
            <person name="Meneus L."/>
            <person name="Mihai O."/>
            <person name="Mihalev A."/>
            <person name="Mihova T."/>
            <person name="Mittelman R."/>
            <person name="Mlenga V."/>
            <person name="Montmayeur A."/>
            <person name="Mulrain L."/>
            <person name="Navidi A."/>
            <person name="Naylor J."/>
            <person name="Negash T."/>
            <person name="Nguyen T."/>
            <person name="Nguyen N."/>
            <person name="Nicol R."/>
            <person name="Norbu C."/>
            <person name="Norbu N."/>
            <person name="Novod N."/>
            <person name="O'Neill B."/>
            <person name="Osman S."/>
            <person name="Markiewicz E."/>
            <person name="Oyono O.L."/>
            <person name="Patti C."/>
            <person name="Phunkhang P."/>
            <person name="Pierre F."/>
            <person name="Priest M."/>
            <person name="Raghuraman S."/>
            <person name="Rege F."/>
            <person name="Reyes R."/>
            <person name="Rise C."/>
            <person name="Rogov P."/>
            <person name="Ross K."/>
            <person name="Ryan E."/>
            <person name="Settipalli S."/>
            <person name="Shea T."/>
            <person name="Sherpa N."/>
            <person name="Shi L."/>
            <person name="Shih D."/>
            <person name="Sparrow T."/>
            <person name="Spaulding J."/>
            <person name="Stalker J."/>
            <person name="Stange-Thomann N."/>
            <person name="Stavropoulos S."/>
            <person name="Stone C."/>
            <person name="Strader C."/>
            <person name="Tesfaye S."/>
            <person name="Thomson T."/>
            <person name="Thoulutsang Y."/>
            <person name="Thoulutsang D."/>
            <person name="Topham K."/>
            <person name="Topping I."/>
            <person name="Tsamla T."/>
            <person name="Vassiliev H."/>
            <person name="Vo A."/>
            <person name="Wangchuk T."/>
            <person name="Wangdi T."/>
            <person name="Weiand M."/>
            <person name="Wilkinson J."/>
            <person name="Wilson A."/>
            <person name="Yadav S."/>
            <person name="Young G."/>
            <person name="Yu Q."/>
            <person name="Zembek L."/>
            <person name="Zhong D."/>
            <person name="Zimmer A."/>
            <person name="Zwirko Z."/>
            <person name="Jaffe D.B."/>
            <person name="Alvarez P."/>
            <person name="Brockman W."/>
            <person name="Butler J."/>
            <person name="Chin C."/>
            <person name="Gnerre S."/>
            <person name="Grabherr M."/>
            <person name="Kleber M."/>
            <person name="Mauceli E."/>
            <person name="MacCallum I."/>
        </authorList>
    </citation>
    <scope>NUCLEOTIDE SEQUENCE [LARGE SCALE GENOMIC DNA]</scope>
    <source>
        <strain evidence="2">Tucson 15081-1352.22</strain>
    </source>
</reference>
<evidence type="ECO:0000313" key="2">
    <source>
        <dbReference type="Proteomes" id="UP000009192"/>
    </source>
</evidence>
<dbReference type="Proteomes" id="UP000009192">
    <property type="component" value="Unassembled WGS sequence"/>
</dbReference>
<sequence>MTMQVPKAGDKVCKLRCRVQLKGQVEALWTVPPDCTILVNGLESWGLRKSNTLYCSWRASITRQISFMQVEFMSVTWH</sequence>
<gene>
    <name evidence="1" type="primary">Dmoj\GI25698</name>
    <name evidence="1" type="ORF">Dmoj_GI25698</name>
</gene>
<organism evidence="1 2">
    <name type="scientific">Drosophila mojavensis</name>
    <name type="common">Fruit fly</name>
    <dbReference type="NCBI Taxonomy" id="7230"/>
    <lineage>
        <taxon>Eukaryota</taxon>
        <taxon>Metazoa</taxon>
        <taxon>Ecdysozoa</taxon>
        <taxon>Arthropoda</taxon>
        <taxon>Hexapoda</taxon>
        <taxon>Insecta</taxon>
        <taxon>Pterygota</taxon>
        <taxon>Neoptera</taxon>
        <taxon>Endopterygota</taxon>
        <taxon>Diptera</taxon>
        <taxon>Brachycera</taxon>
        <taxon>Muscomorpha</taxon>
        <taxon>Ephydroidea</taxon>
        <taxon>Drosophilidae</taxon>
        <taxon>Drosophila</taxon>
    </lineage>
</organism>